<comment type="cofactor">
    <cofactor evidence="5">
        <name>Fe(2+)</name>
        <dbReference type="ChEBI" id="CHEBI:29033"/>
    </cofactor>
</comment>
<dbReference type="CDD" id="cd00429">
    <property type="entry name" value="RPE"/>
    <property type="match status" value="1"/>
</dbReference>
<dbReference type="EMBL" id="AP012292">
    <property type="protein sequence ID" value="BAL83461.1"/>
    <property type="molecule type" value="Genomic_DNA"/>
</dbReference>
<comment type="pathway">
    <text evidence="10">Carbohydrate degradation.</text>
</comment>
<feature type="binding site" evidence="10 14">
    <location>
        <begin position="196"/>
        <end position="197"/>
    </location>
    <ligand>
        <name>substrate</name>
    </ligand>
</feature>
<feature type="binding site" evidence="10 13">
    <location>
        <position position="32"/>
    </location>
    <ligand>
        <name>a divalent metal cation</name>
        <dbReference type="ChEBI" id="CHEBI:60240"/>
    </ligand>
</feature>
<dbReference type="FunFam" id="3.20.20.70:FF:000004">
    <property type="entry name" value="Ribulose-phosphate 3-epimerase"/>
    <property type="match status" value="1"/>
</dbReference>
<dbReference type="KEGG" id="sri:SELR_17530"/>
<evidence type="ECO:0000256" key="1">
    <source>
        <dbReference type="ARBA" id="ARBA00001782"/>
    </source>
</evidence>
<protein>
    <recommendedName>
        <fullName evidence="7 10">Ribulose-phosphate 3-epimerase</fullName>
        <ecNumber evidence="7 10">5.1.3.1</ecNumber>
    </recommendedName>
</protein>
<sequence length="214" mass="22835">MIKIAPSILSADFAHLADEVKKVTDAGAECIHIDVMDGSFVPNITLGSLVVKSLRPTSKAVFDVHLMVEHPENQIEAFAEAGADIITFHWEAARHHHRIIQQIKAAGCKAGIALNPGTSLAMIEEILPDVDMVLIMTVNPGFGGQKFIESQLEKIHMLYHTIKDMGFACDIEVDGGINAETSKLVQEAGANVLVAGSAVYGADDVAAAIKAIRG</sequence>
<comment type="cofactor">
    <cofactor evidence="3">
        <name>Co(2+)</name>
        <dbReference type="ChEBI" id="CHEBI:48828"/>
    </cofactor>
</comment>
<dbReference type="InterPro" id="IPR011060">
    <property type="entry name" value="RibuloseP-bd_barrel"/>
</dbReference>
<feature type="binding site" evidence="10 13">
    <location>
        <position position="34"/>
    </location>
    <ligand>
        <name>a divalent metal cation</name>
        <dbReference type="ChEBI" id="CHEBI:60240"/>
    </ligand>
</feature>
<feature type="binding site" evidence="10 14">
    <location>
        <position position="7"/>
    </location>
    <ligand>
        <name>substrate</name>
    </ligand>
</feature>
<dbReference type="GO" id="GO:0019323">
    <property type="term" value="P:pentose catabolic process"/>
    <property type="evidence" value="ECO:0007669"/>
    <property type="project" value="UniProtKB-UniRule"/>
</dbReference>
<dbReference type="PANTHER" id="PTHR11749">
    <property type="entry name" value="RIBULOSE-5-PHOSPHATE-3-EPIMERASE"/>
    <property type="match status" value="1"/>
</dbReference>
<dbReference type="Gene3D" id="3.20.20.70">
    <property type="entry name" value="Aldolase class I"/>
    <property type="match status" value="1"/>
</dbReference>
<dbReference type="EC" id="5.1.3.1" evidence="7 10"/>
<feature type="binding site" evidence="10">
    <location>
        <begin position="174"/>
        <end position="176"/>
    </location>
    <ligand>
        <name>substrate</name>
    </ligand>
</feature>
<dbReference type="InterPro" id="IPR013785">
    <property type="entry name" value="Aldolase_TIM"/>
</dbReference>
<organism evidence="15 16">
    <name type="scientific">Selenomonas ruminantium subsp. lactilytica (strain NBRC 103574 / TAM6421)</name>
    <dbReference type="NCBI Taxonomy" id="927704"/>
    <lineage>
        <taxon>Bacteria</taxon>
        <taxon>Bacillati</taxon>
        <taxon>Bacillota</taxon>
        <taxon>Negativicutes</taxon>
        <taxon>Selenomonadales</taxon>
        <taxon>Selenomonadaceae</taxon>
        <taxon>Selenomonas</taxon>
    </lineage>
</organism>
<dbReference type="GO" id="GO:0046872">
    <property type="term" value="F:metal ion binding"/>
    <property type="evidence" value="ECO:0007669"/>
    <property type="project" value="UniProtKB-UniRule"/>
</dbReference>
<evidence type="ECO:0000256" key="12">
    <source>
        <dbReference type="PIRSR" id="PIRSR001461-1"/>
    </source>
</evidence>
<keyword evidence="13" id="KW-0862">Zinc</keyword>
<feature type="active site" description="Proton donor" evidence="10 12">
    <location>
        <position position="174"/>
    </location>
</feature>
<comment type="cofactor">
    <cofactor evidence="4">
        <name>Zn(2+)</name>
        <dbReference type="ChEBI" id="CHEBI:29105"/>
    </cofactor>
</comment>
<evidence type="ECO:0000256" key="4">
    <source>
        <dbReference type="ARBA" id="ARBA00001947"/>
    </source>
</evidence>
<dbReference type="Pfam" id="PF00834">
    <property type="entry name" value="Ribul_P_3_epim"/>
    <property type="match status" value="1"/>
</dbReference>
<comment type="catalytic activity">
    <reaction evidence="1 10 11">
        <text>D-ribulose 5-phosphate = D-xylulose 5-phosphate</text>
        <dbReference type="Rhea" id="RHEA:13677"/>
        <dbReference type="ChEBI" id="CHEBI:57737"/>
        <dbReference type="ChEBI" id="CHEBI:58121"/>
        <dbReference type="EC" id="5.1.3.1"/>
    </reaction>
</comment>
<dbReference type="HAMAP" id="MF_02227">
    <property type="entry name" value="RPE"/>
    <property type="match status" value="1"/>
</dbReference>
<feature type="active site" description="Proton acceptor" evidence="10 12">
    <location>
        <position position="34"/>
    </location>
</feature>
<keyword evidence="10 11" id="KW-0119">Carbohydrate metabolism</keyword>
<keyword evidence="13" id="KW-0464">Manganese</keyword>
<accession>I0GRS4</accession>
<feature type="binding site" evidence="10 14">
    <location>
        <begin position="141"/>
        <end position="144"/>
    </location>
    <ligand>
        <name>substrate</name>
    </ligand>
</feature>
<reference evidence="15 16" key="1">
    <citation type="submission" date="2011-10" db="EMBL/GenBank/DDBJ databases">
        <title>Whole genome sequence of Selenomonas ruminantium subsp. lactilytica TAM6421.</title>
        <authorList>
            <person name="Oguchi A."/>
            <person name="Ankai A."/>
            <person name="Kaneko J."/>
            <person name="Yamada-Narita S."/>
            <person name="Fukui S."/>
            <person name="Takahashi M."/>
            <person name="Onodera T."/>
            <person name="Kojima S."/>
            <person name="Fushimi T."/>
            <person name="Abe N."/>
            <person name="Kamio Y."/>
            <person name="Yamazaki S."/>
            <person name="Fujita N."/>
        </authorList>
    </citation>
    <scope>NUCLEOTIDE SEQUENCE [LARGE SCALE GENOMIC DNA]</scope>
    <source>
        <strain evidence="16">NBRC 103574 / TAM6421</strain>
    </source>
</reference>
<comment type="cofactor">
    <cofactor evidence="2">
        <name>Mn(2+)</name>
        <dbReference type="ChEBI" id="CHEBI:29035"/>
    </cofactor>
</comment>
<dbReference type="OrthoDB" id="1645589at2"/>
<keyword evidence="13" id="KW-0170">Cobalt</keyword>
<evidence type="ECO:0000256" key="7">
    <source>
        <dbReference type="ARBA" id="ARBA00013188"/>
    </source>
</evidence>
<evidence type="ECO:0000256" key="13">
    <source>
        <dbReference type="PIRSR" id="PIRSR001461-2"/>
    </source>
</evidence>
<evidence type="ECO:0000256" key="11">
    <source>
        <dbReference type="PIRNR" id="PIRNR001461"/>
    </source>
</evidence>
<name>I0GRS4_SELRL</name>
<dbReference type="GO" id="GO:0004750">
    <property type="term" value="F:D-ribulose-phosphate 3-epimerase activity"/>
    <property type="evidence" value="ECO:0007669"/>
    <property type="project" value="UniProtKB-UniRule"/>
</dbReference>
<evidence type="ECO:0000256" key="2">
    <source>
        <dbReference type="ARBA" id="ARBA00001936"/>
    </source>
</evidence>
<dbReference type="eggNOG" id="COG0036">
    <property type="taxonomic scope" value="Bacteria"/>
</dbReference>
<gene>
    <name evidence="10 15" type="primary">rpe</name>
    <name evidence="15" type="ordered locus">SELR_17530</name>
</gene>
<comment type="similarity">
    <text evidence="6 10 11">Belongs to the ribulose-phosphate 3-epimerase family.</text>
</comment>
<evidence type="ECO:0000313" key="16">
    <source>
        <dbReference type="Proteomes" id="UP000007887"/>
    </source>
</evidence>
<evidence type="ECO:0000256" key="6">
    <source>
        <dbReference type="ARBA" id="ARBA00009541"/>
    </source>
</evidence>
<dbReference type="GO" id="GO:0005737">
    <property type="term" value="C:cytoplasm"/>
    <property type="evidence" value="ECO:0007669"/>
    <property type="project" value="UniProtKB-ARBA"/>
</dbReference>
<dbReference type="PIRSF" id="PIRSF001461">
    <property type="entry name" value="RPE"/>
    <property type="match status" value="1"/>
</dbReference>
<evidence type="ECO:0000256" key="14">
    <source>
        <dbReference type="PIRSR" id="PIRSR001461-3"/>
    </source>
</evidence>
<evidence type="ECO:0000256" key="8">
    <source>
        <dbReference type="ARBA" id="ARBA00022723"/>
    </source>
</evidence>
<comment type="function">
    <text evidence="10">Catalyzes the reversible epimerization of D-ribulose 5-phosphate to D-xylulose 5-phosphate.</text>
</comment>
<dbReference type="Proteomes" id="UP000007887">
    <property type="component" value="Chromosome"/>
</dbReference>
<feature type="binding site" evidence="14">
    <location>
        <position position="176"/>
    </location>
    <ligand>
        <name>substrate</name>
    </ligand>
</feature>
<dbReference type="HOGENOM" id="CLU_054856_2_1_9"/>
<dbReference type="InterPro" id="IPR026019">
    <property type="entry name" value="Ribul_P_3_epim"/>
</dbReference>
<feature type="binding site" evidence="10 13">
    <location>
        <position position="65"/>
    </location>
    <ligand>
        <name>a divalent metal cation</name>
        <dbReference type="ChEBI" id="CHEBI:60240"/>
    </ligand>
</feature>
<evidence type="ECO:0000256" key="3">
    <source>
        <dbReference type="ARBA" id="ARBA00001941"/>
    </source>
</evidence>
<dbReference type="PATRIC" id="fig|927704.6.peg.1815"/>
<dbReference type="SUPFAM" id="SSF51366">
    <property type="entry name" value="Ribulose-phoshate binding barrel"/>
    <property type="match status" value="1"/>
</dbReference>
<evidence type="ECO:0000256" key="10">
    <source>
        <dbReference type="HAMAP-Rule" id="MF_02227"/>
    </source>
</evidence>
<dbReference type="GO" id="GO:0006098">
    <property type="term" value="P:pentose-phosphate shunt"/>
    <property type="evidence" value="ECO:0007669"/>
    <property type="project" value="UniProtKB-UniRule"/>
</dbReference>
<keyword evidence="9 10" id="KW-0413">Isomerase</keyword>
<proteinExistence type="inferred from homology"/>
<evidence type="ECO:0000256" key="9">
    <source>
        <dbReference type="ARBA" id="ARBA00023235"/>
    </source>
</evidence>
<dbReference type="PROSITE" id="PS01085">
    <property type="entry name" value="RIBUL_P_3_EPIMER_1"/>
    <property type="match status" value="1"/>
</dbReference>
<comment type="cofactor">
    <cofactor evidence="10 13">
        <name>a divalent metal cation</name>
        <dbReference type="ChEBI" id="CHEBI:60240"/>
    </cofactor>
    <text evidence="10 13">Binds 1 divalent metal cation per subunit.</text>
</comment>
<keyword evidence="8 10" id="KW-0479">Metal-binding</keyword>
<dbReference type="NCBIfam" id="NF004076">
    <property type="entry name" value="PRK05581.1-4"/>
    <property type="match status" value="1"/>
</dbReference>
<dbReference type="InterPro" id="IPR000056">
    <property type="entry name" value="Ribul_P_3_epim-like"/>
</dbReference>
<dbReference type="NCBIfam" id="TIGR01163">
    <property type="entry name" value="rpe"/>
    <property type="match status" value="1"/>
</dbReference>
<dbReference type="RefSeq" id="WP_014424892.1">
    <property type="nucleotide sequence ID" value="NC_017068.1"/>
</dbReference>
<evidence type="ECO:0000313" key="15">
    <source>
        <dbReference type="EMBL" id="BAL83461.1"/>
    </source>
</evidence>
<dbReference type="PROSITE" id="PS01086">
    <property type="entry name" value="RIBUL_P_3_EPIMER_2"/>
    <property type="match status" value="1"/>
</dbReference>
<evidence type="ECO:0000256" key="5">
    <source>
        <dbReference type="ARBA" id="ARBA00001954"/>
    </source>
</evidence>
<dbReference type="AlphaFoldDB" id="I0GRS4"/>
<feature type="binding site" evidence="10 13">
    <location>
        <position position="174"/>
    </location>
    <ligand>
        <name>a divalent metal cation</name>
        <dbReference type="ChEBI" id="CHEBI:60240"/>
    </ligand>
</feature>
<feature type="binding site" evidence="10 14">
    <location>
        <position position="65"/>
    </location>
    <ligand>
        <name>substrate</name>
    </ligand>
</feature>